<name>A0AA35LUZ3_9HYPO</name>
<protein>
    <submittedName>
        <fullName evidence="1">Uncharacterized protein</fullName>
    </submittedName>
</protein>
<reference evidence="1" key="1">
    <citation type="submission" date="2023-01" db="EMBL/GenBank/DDBJ databases">
        <authorList>
            <person name="Piombo E."/>
        </authorList>
    </citation>
    <scope>NUCLEOTIDE SEQUENCE</scope>
</reference>
<accession>A0AA35LUZ3</accession>
<dbReference type="AlphaFoldDB" id="A0AA35LUZ3"/>
<evidence type="ECO:0000313" key="1">
    <source>
        <dbReference type="EMBL" id="CAI6079395.1"/>
    </source>
</evidence>
<feature type="non-terminal residue" evidence="1">
    <location>
        <position position="97"/>
    </location>
</feature>
<dbReference type="Proteomes" id="UP001160390">
    <property type="component" value="Unassembled WGS sequence"/>
</dbReference>
<sequence length="97" mass="11003">MDISRQSSQATTQQIYKHIERLGKGNKVVETVKTAAKDLKDKIVNNWDGTLKTVNTAMGVATGVTVIKAMNSKPKRGLEDIEERDIEKLHERLRRNR</sequence>
<proteinExistence type="predicted"/>
<evidence type="ECO:0000313" key="2">
    <source>
        <dbReference type="Proteomes" id="UP001160390"/>
    </source>
</evidence>
<dbReference type="EMBL" id="CABFNP030000700">
    <property type="protein sequence ID" value="CAI6079395.1"/>
    <property type="molecule type" value="Genomic_DNA"/>
</dbReference>
<gene>
    <name evidence="1" type="ORF">CCHLO57077_00018695</name>
</gene>
<comment type="caution">
    <text evidence="1">The sequence shown here is derived from an EMBL/GenBank/DDBJ whole genome shotgun (WGS) entry which is preliminary data.</text>
</comment>
<keyword evidence="2" id="KW-1185">Reference proteome</keyword>
<organism evidence="1 2">
    <name type="scientific">Clonostachys chloroleuca</name>
    <dbReference type="NCBI Taxonomy" id="1926264"/>
    <lineage>
        <taxon>Eukaryota</taxon>
        <taxon>Fungi</taxon>
        <taxon>Dikarya</taxon>
        <taxon>Ascomycota</taxon>
        <taxon>Pezizomycotina</taxon>
        <taxon>Sordariomycetes</taxon>
        <taxon>Hypocreomycetidae</taxon>
        <taxon>Hypocreales</taxon>
        <taxon>Bionectriaceae</taxon>
        <taxon>Clonostachys</taxon>
    </lineage>
</organism>